<dbReference type="STRING" id="88036.D8SS14"/>
<dbReference type="InterPro" id="IPR020612">
    <property type="entry name" value="Methylthiotransferase_CS"/>
</dbReference>
<evidence type="ECO:0000256" key="1">
    <source>
        <dbReference type="ARBA" id="ARBA00001966"/>
    </source>
</evidence>
<protein>
    <recommendedName>
        <fullName evidence="6">Radical SAM core domain-containing protein</fullName>
    </recommendedName>
</protein>
<dbReference type="Gene3D" id="3.30.750.210">
    <property type="match status" value="1"/>
</dbReference>
<dbReference type="Proteomes" id="UP000001514">
    <property type="component" value="Unassembled WGS sequence"/>
</dbReference>
<gene>
    <name evidence="4" type="ORF">SELMODRAFT_446506</name>
</gene>
<dbReference type="PANTHER" id="PTHR11918:SF45">
    <property type="entry name" value="THREONYLCARBAMOYLADENOSINE TRNA METHYLTHIOTRANSFERASE"/>
    <property type="match status" value="1"/>
</dbReference>
<comment type="cofactor">
    <cofactor evidence="1">
        <name>[4Fe-4S] cluster</name>
        <dbReference type="ChEBI" id="CHEBI:49883"/>
    </cofactor>
</comment>
<dbReference type="SUPFAM" id="SSF56219">
    <property type="entry name" value="DNase I-like"/>
    <property type="match status" value="1"/>
</dbReference>
<dbReference type="Gene3D" id="3.60.10.10">
    <property type="entry name" value="Endonuclease/exonuclease/phosphatase"/>
    <property type="match status" value="1"/>
</dbReference>
<dbReference type="GO" id="GO:0035598">
    <property type="term" value="F:tRNA (N(6)-L-threonylcarbamoyladenosine(37)-C(2))-methylthiotransferase activity"/>
    <property type="evidence" value="ECO:0000318"/>
    <property type="project" value="GO_Central"/>
</dbReference>
<dbReference type="PROSITE" id="PS01278">
    <property type="entry name" value="MTTASE_RADICAL"/>
    <property type="match status" value="1"/>
</dbReference>
<dbReference type="GO" id="GO:0051539">
    <property type="term" value="F:4 iron, 4 sulfur cluster binding"/>
    <property type="evidence" value="ECO:0007669"/>
    <property type="project" value="InterPro"/>
</dbReference>
<reference evidence="4 5" key="1">
    <citation type="journal article" date="2011" name="Science">
        <title>The Selaginella genome identifies genetic changes associated with the evolution of vascular plants.</title>
        <authorList>
            <person name="Banks J.A."/>
            <person name="Nishiyama T."/>
            <person name="Hasebe M."/>
            <person name="Bowman J.L."/>
            <person name="Gribskov M."/>
            <person name="dePamphilis C."/>
            <person name="Albert V.A."/>
            <person name="Aono N."/>
            <person name="Aoyama T."/>
            <person name="Ambrose B.A."/>
            <person name="Ashton N.W."/>
            <person name="Axtell M.J."/>
            <person name="Barker E."/>
            <person name="Barker M.S."/>
            <person name="Bennetzen J.L."/>
            <person name="Bonawitz N.D."/>
            <person name="Chapple C."/>
            <person name="Cheng C."/>
            <person name="Correa L.G."/>
            <person name="Dacre M."/>
            <person name="DeBarry J."/>
            <person name="Dreyer I."/>
            <person name="Elias M."/>
            <person name="Engstrom E.M."/>
            <person name="Estelle M."/>
            <person name="Feng L."/>
            <person name="Finet C."/>
            <person name="Floyd S.K."/>
            <person name="Frommer W.B."/>
            <person name="Fujita T."/>
            <person name="Gramzow L."/>
            <person name="Gutensohn M."/>
            <person name="Harholt J."/>
            <person name="Hattori M."/>
            <person name="Heyl A."/>
            <person name="Hirai T."/>
            <person name="Hiwatashi Y."/>
            <person name="Ishikawa M."/>
            <person name="Iwata M."/>
            <person name="Karol K.G."/>
            <person name="Koehler B."/>
            <person name="Kolukisaoglu U."/>
            <person name="Kubo M."/>
            <person name="Kurata T."/>
            <person name="Lalonde S."/>
            <person name="Li K."/>
            <person name="Li Y."/>
            <person name="Litt A."/>
            <person name="Lyons E."/>
            <person name="Manning G."/>
            <person name="Maruyama T."/>
            <person name="Michael T.P."/>
            <person name="Mikami K."/>
            <person name="Miyazaki S."/>
            <person name="Morinaga S."/>
            <person name="Murata T."/>
            <person name="Mueller-Roeber B."/>
            <person name="Nelson D.R."/>
            <person name="Obara M."/>
            <person name="Oguri Y."/>
            <person name="Olmstead R.G."/>
            <person name="Onodera N."/>
            <person name="Petersen B.L."/>
            <person name="Pils B."/>
            <person name="Prigge M."/>
            <person name="Rensing S.A."/>
            <person name="Riano-Pachon D.M."/>
            <person name="Roberts A.W."/>
            <person name="Sato Y."/>
            <person name="Scheller H.V."/>
            <person name="Schulz B."/>
            <person name="Schulz C."/>
            <person name="Shakirov E.V."/>
            <person name="Shibagaki N."/>
            <person name="Shinohara N."/>
            <person name="Shippen D.E."/>
            <person name="Soerensen I."/>
            <person name="Sotooka R."/>
            <person name="Sugimoto N."/>
            <person name="Sugita M."/>
            <person name="Sumikawa N."/>
            <person name="Tanurdzic M."/>
            <person name="Theissen G."/>
            <person name="Ulvskov P."/>
            <person name="Wakazuki S."/>
            <person name="Weng J.K."/>
            <person name="Willats W.W."/>
            <person name="Wipf D."/>
            <person name="Wolf P.G."/>
            <person name="Yang L."/>
            <person name="Zimmer A.D."/>
            <person name="Zhu Q."/>
            <person name="Mitros T."/>
            <person name="Hellsten U."/>
            <person name="Loque D."/>
            <person name="Otillar R."/>
            <person name="Salamov A."/>
            <person name="Schmutz J."/>
            <person name="Shapiro H."/>
            <person name="Lindquist E."/>
            <person name="Lucas S."/>
            <person name="Rokhsar D."/>
            <person name="Grigoriev I.V."/>
        </authorList>
    </citation>
    <scope>NUCLEOTIDE SEQUENCE [LARGE SCALE GENOMIC DNA]</scope>
</reference>
<sequence>MAISDSPQRADLWLINTCTVKAPTMETLICKGKAASIPLVRKNKFVEIIPINVGCLGACTYCKTKHARGHLGSYTVDTLVQRLKTVVSEGRDIGANIPALLRALVAALPHRQKYNASNLHLTASGGNGCHPCVYLFLHVLVQSGRDSVLQGMKREYTFSEFRKIVDTLTRLVPETGTPAALMKRVPTLEVKKRSRSLTSLFESFTPYAGMEVGLCTSSTSSCTGPSWKQVNVKITSVGRWSVTEENKLKDESVQRSHKLDWAQLGAPTRVQSPLSQTRCLYVNDGERLIFIKTSLQALVRSVFIRLSVGEIRRLKSSQLTKPWMHGGNTGFTAPLSCVLLYESLHCATDFLSASLLPKLHGRLNLYDLEGRYISWVKVCLHCSDLNYAVSLERVCSPDSSPAQQMPHKGFLAPLGQTKARQWEASSSRGIREECTPEVVISPDGKQEPETGYPKVLPQYSKMSVCPDAPIVPFGPPPVKIEEIMPPRKPTRMPHGPANDVLEVDPEEFMEELNKLQARRAEETIHVIVEGAVPAGFVMSDWVCAVLAYHDMLVTVLAEDVKDLGEKCYNVVIKDERTRHKMEGMPVGDRVTVKVRIPKEVHIPFEIELKPGKGEVPRRIRVMLLPNPSVCIICRRMGHIGKHCLRVPGPVEEQQSRSRSGRTEDFARGNCPPGFTPPRRAVCEIELYVSGTNPPKFLGEWIDNRVGYAPPAILISPGQDIGRTLEDILASNFNWNPQRFSIQEDNFMEQAPNSFRFQGTDSEMVNVNVRTWNVGGLKKEKSALNNKKTKFRQYLRQVEEHRLSSMDLVYKFTKGKYFWNPAVSCSGGTLIVVKGPWESLVEDHPILVPGRVQCVQFKIGDMLVGLMNVYAPAGSSSERADFWNELVHQIPTQPSTWMVTGDFNFVEEELDKDGGEMRDKRTSRERAMWAQLVLAMG</sequence>
<accession>D8SS14</accession>
<dbReference type="InParanoid" id="D8SS14"/>
<proteinExistence type="predicted"/>
<dbReference type="GO" id="GO:0035600">
    <property type="term" value="P:tRNA methylthiolation"/>
    <property type="evidence" value="ECO:0000318"/>
    <property type="project" value="GO_Central"/>
</dbReference>
<dbReference type="AlphaFoldDB" id="D8SS14"/>
<evidence type="ECO:0000313" key="4">
    <source>
        <dbReference type="EMBL" id="EFJ12663.1"/>
    </source>
</evidence>
<dbReference type="EMBL" id="GL377637">
    <property type="protein sequence ID" value="EFJ12663.1"/>
    <property type="molecule type" value="Genomic_DNA"/>
</dbReference>
<keyword evidence="2" id="KW-0808">Transferase</keyword>
<dbReference type="PANTHER" id="PTHR11918">
    <property type="entry name" value="RADICAL SAM PROTEINS"/>
    <property type="match status" value="1"/>
</dbReference>
<dbReference type="KEGG" id="smo:SELMODRAFT_446506"/>
<keyword evidence="5" id="KW-1185">Reference proteome</keyword>
<dbReference type="GO" id="GO:0005783">
    <property type="term" value="C:endoplasmic reticulum"/>
    <property type="evidence" value="ECO:0000318"/>
    <property type="project" value="GO_Central"/>
</dbReference>
<dbReference type="SUPFAM" id="SSF102114">
    <property type="entry name" value="Radical SAM enzymes"/>
    <property type="match status" value="1"/>
</dbReference>
<dbReference type="Gene3D" id="3.30.750.200">
    <property type="match status" value="1"/>
</dbReference>
<dbReference type="InterPro" id="IPR036691">
    <property type="entry name" value="Endo/exonu/phosph_ase_sf"/>
</dbReference>
<dbReference type="eggNOG" id="KOG4355">
    <property type="taxonomic scope" value="Eukaryota"/>
</dbReference>
<dbReference type="Gramene" id="EFJ12663">
    <property type="protein sequence ID" value="EFJ12663"/>
    <property type="gene ID" value="SELMODRAFT_446506"/>
</dbReference>
<organism evidence="5">
    <name type="scientific">Selaginella moellendorffii</name>
    <name type="common">Spikemoss</name>
    <dbReference type="NCBI Taxonomy" id="88036"/>
    <lineage>
        <taxon>Eukaryota</taxon>
        <taxon>Viridiplantae</taxon>
        <taxon>Streptophyta</taxon>
        <taxon>Embryophyta</taxon>
        <taxon>Tracheophyta</taxon>
        <taxon>Lycopodiopsida</taxon>
        <taxon>Selaginellales</taxon>
        <taxon>Selaginellaceae</taxon>
        <taxon>Selaginella</taxon>
    </lineage>
</organism>
<feature type="region of interest" description="Disordered" evidence="3">
    <location>
        <begin position="649"/>
        <end position="672"/>
    </location>
</feature>
<name>D8SS14_SELML</name>
<evidence type="ECO:0000313" key="5">
    <source>
        <dbReference type="Proteomes" id="UP000001514"/>
    </source>
</evidence>
<dbReference type="InterPro" id="IPR058240">
    <property type="entry name" value="rSAM_sf"/>
</dbReference>
<evidence type="ECO:0000256" key="2">
    <source>
        <dbReference type="ARBA" id="ARBA00022679"/>
    </source>
</evidence>
<evidence type="ECO:0008006" key="6">
    <source>
        <dbReference type="Google" id="ProtNLM"/>
    </source>
</evidence>
<dbReference type="HOGENOM" id="CLU_313190_0_0_1"/>
<evidence type="ECO:0000256" key="3">
    <source>
        <dbReference type="SAM" id="MobiDB-lite"/>
    </source>
</evidence>